<evidence type="ECO:0000313" key="1">
    <source>
        <dbReference type="EMBL" id="SHJ96614.1"/>
    </source>
</evidence>
<organism evidence="1 2">
    <name type="scientific">Anaerocolumna jejuensis DSM 15929</name>
    <dbReference type="NCBI Taxonomy" id="1121322"/>
    <lineage>
        <taxon>Bacteria</taxon>
        <taxon>Bacillati</taxon>
        <taxon>Bacillota</taxon>
        <taxon>Clostridia</taxon>
        <taxon>Lachnospirales</taxon>
        <taxon>Lachnospiraceae</taxon>
        <taxon>Anaerocolumna</taxon>
    </lineage>
</organism>
<name>A0A1M6NLX9_9FIRM</name>
<dbReference type="RefSeq" id="WP_170866601.1">
    <property type="nucleotide sequence ID" value="NZ_FRAC01000008.1"/>
</dbReference>
<dbReference type="Proteomes" id="UP000184386">
    <property type="component" value="Unassembled WGS sequence"/>
</dbReference>
<dbReference type="EMBL" id="FRAC01000008">
    <property type="protein sequence ID" value="SHJ96614.1"/>
    <property type="molecule type" value="Genomic_DNA"/>
</dbReference>
<keyword evidence="2" id="KW-1185">Reference proteome</keyword>
<protein>
    <submittedName>
        <fullName evidence="1">Uncharacterized protein</fullName>
    </submittedName>
</protein>
<accession>A0A1M6NLX9</accession>
<gene>
    <name evidence="1" type="ORF">SAMN02745136_01355</name>
</gene>
<evidence type="ECO:0000313" key="2">
    <source>
        <dbReference type="Proteomes" id="UP000184386"/>
    </source>
</evidence>
<sequence length="58" mass="6617">MSLQMRLAGAAFYRHLGARALLDRRTYRLDGDKLKISKIGGTYQYVKSKFINTCCTNT</sequence>
<reference evidence="1 2" key="1">
    <citation type="submission" date="2016-11" db="EMBL/GenBank/DDBJ databases">
        <authorList>
            <person name="Jaros S."/>
            <person name="Januszkiewicz K."/>
            <person name="Wedrychowicz H."/>
        </authorList>
    </citation>
    <scope>NUCLEOTIDE SEQUENCE [LARGE SCALE GENOMIC DNA]</scope>
    <source>
        <strain evidence="1 2">DSM 15929</strain>
    </source>
</reference>
<proteinExistence type="predicted"/>
<dbReference type="AlphaFoldDB" id="A0A1M6NLX9"/>